<feature type="compositionally biased region" description="Basic and acidic residues" evidence="1">
    <location>
        <begin position="46"/>
        <end position="58"/>
    </location>
</feature>
<dbReference type="AlphaFoldDB" id="A0AAV7W576"/>
<evidence type="ECO:0000313" key="3">
    <source>
        <dbReference type="Proteomes" id="UP001066276"/>
    </source>
</evidence>
<dbReference type="EMBL" id="JANPWB010000002">
    <property type="protein sequence ID" value="KAJ1208015.1"/>
    <property type="molecule type" value="Genomic_DNA"/>
</dbReference>
<organism evidence="2 3">
    <name type="scientific">Pleurodeles waltl</name>
    <name type="common">Iberian ribbed newt</name>
    <dbReference type="NCBI Taxonomy" id="8319"/>
    <lineage>
        <taxon>Eukaryota</taxon>
        <taxon>Metazoa</taxon>
        <taxon>Chordata</taxon>
        <taxon>Craniata</taxon>
        <taxon>Vertebrata</taxon>
        <taxon>Euteleostomi</taxon>
        <taxon>Amphibia</taxon>
        <taxon>Batrachia</taxon>
        <taxon>Caudata</taxon>
        <taxon>Salamandroidea</taxon>
        <taxon>Salamandridae</taxon>
        <taxon>Pleurodelinae</taxon>
        <taxon>Pleurodeles</taxon>
    </lineage>
</organism>
<feature type="region of interest" description="Disordered" evidence="1">
    <location>
        <begin position="1"/>
        <end position="84"/>
    </location>
</feature>
<proteinExistence type="predicted"/>
<protein>
    <submittedName>
        <fullName evidence="2">Uncharacterized protein</fullName>
    </submittedName>
</protein>
<name>A0AAV7W576_PLEWA</name>
<comment type="caution">
    <text evidence="2">The sequence shown here is derived from an EMBL/GenBank/DDBJ whole genome shotgun (WGS) entry which is preliminary data.</text>
</comment>
<evidence type="ECO:0000313" key="2">
    <source>
        <dbReference type="EMBL" id="KAJ1208015.1"/>
    </source>
</evidence>
<gene>
    <name evidence="2" type="ORF">NDU88_003405</name>
</gene>
<accession>A0AAV7W576</accession>
<dbReference type="Proteomes" id="UP001066276">
    <property type="component" value="Chromosome 1_2"/>
</dbReference>
<feature type="compositionally biased region" description="Polar residues" evidence="1">
    <location>
        <begin position="20"/>
        <end position="31"/>
    </location>
</feature>
<sequence>MRRIRKTPGLVFESLDWGRSQDSCGPNTKTRTAGPGEHTSEPATLQEKRGQVRPLEEKKEEDEVIGQKNEDTHQPLPTSHPQPH</sequence>
<keyword evidence="3" id="KW-1185">Reference proteome</keyword>
<reference evidence="2" key="1">
    <citation type="journal article" date="2022" name="bioRxiv">
        <title>Sequencing and chromosome-scale assembly of the giantPleurodeles waltlgenome.</title>
        <authorList>
            <person name="Brown T."/>
            <person name="Elewa A."/>
            <person name="Iarovenko S."/>
            <person name="Subramanian E."/>
            <person name="Araus A.J."/>
            <person name="Petzold A."/>
            <person name="Susuki M."/>
            <person name="Suzuki K.-i.T."/>
            <person name="Hayashi T."/>
            <person name="Toyoda A."/>
            <person name="Oliveira C."/>
            <person name="Osipova E."/>
            <person name="Leigh N.D."/>
            <person name="Simon A."/>
            <person name="Yun M.H."/>
        </authorList>
    </citation>
    <scope>NUCLEOTIDE SEQUENCE</scope>
    <source>
        <strain evidence="2">20211129_DDA</strain>
        <tissue evidence="2">Liver</tissue>
    </source>
</reference>
<evidence type="ECO:0000256" key="1">
    <source>
        <dbReference type="SAM" id="MobiDB-lite"/>
    </source>
</evidence>